<dbReference type="SUPFAM" id="SSF55729">
    <property type="entry name" value="Acyl-CoA N-acyltransferases (Nat)"/>
    <property type="match status" value="1"/>
</dbReference>
<keyword evidence="2" id="KW-0808">Transferase</keyword>
<evidence type="ECO:0000313" key="3">
    <source>
        <dbReference type="Proteomes" id="UP000236731"/>
    </source>
</evidence>
<dbReference type="PROSITE" id="PS51186">
    <property type="entry name" value="GNAT"/>
    <property type="match status" value="1"/>
</dbReference>
<accession>A0A1H6BFE8</accession>
<dbReference type="InterPro" id="IPR000182">
    <property type="entry name" value="GNAT_dom"/>
</dbReference>
<dbReference type="CDD" id="cd04301">
    <property type="entry name" value="NAT_SF"/>
    <property type="match status" value="1"/>
</dbReference>
<organism evidence="2 3">
    <name type="scientific">Sphingobacterium lactis</name>
    <dbReference type="NCBI Taxonomy" id="797291"/>
    <lineage>
        <taxon>Bacteria</taxon>
        <taxon>Pseudomonadati</taxon>
        <taxon>Bacteroidota</taxon>
        <taxon>Sphingobacteriia</taxon>
        <taxon>Sphingobacteriales</taxon>
        <taxon>Sphingobacteriaceae</taxon>
        <taxon>Sphingobacterium</taxon>
    </lineage>
</organism>
<dbReference type="Gene3D" id="3.40.630.30">
    <property type="match status" value="1"/>
</dbReference>
<evidence type="ECO:0000259" key="1">
    <source>
        <dbReference type="PROSITE" id="PS51186"/>
    </source>
</evidence>
<dbReference type="AlphaFoldDB" id="A0A1H6BFE8"/>
<protein>
    <submittedName>
        <fullName evidence="2">Predicted N-acetyltransferase YhbS</fullName>
    </submittedName>
</protein>
<dbReference type="Proteomes" id="UP000236731">
    <property type="component" value="Unassembled WGS sequence"/>
</dbReference>
<feature type="domain" description="N-acetyltransferase" evidence="1">
    <location>
        <begin position="1"/>
        <end position="153"/>
    </location>
</feature>
<name>A0A1H6BFE8_9SPHI</name>
<keyword evidence="3" id="KW-1185">Reference proteome</keyword>
<dbReference type="GO" id="GO:0016747">
    <property type="term" value="F:acyltransferase activity, transferring groups other than amino-acyl groups"/>
    <property type="evidence" value="ECO:0007669"/>
    <property type="project" value="InterPro"/>
</dbReference>
<evidence type="ECO:0000313" key="2">
    <source>
        <dbReference type="EMBL" id="SEG59469.1"/>
    </source>
</evidence>
<gene>
    <name evidence="2" type="ORF">SAMN05421877_11080</name>
</gene>
<reference evidence="3" key="1">
    <citation type="submission" date="2016-10" db="EMBL/GenBank/DDBJ databases">
        <authorList>
            <person name="Varghese N."/>
            <person name="Submissions S."/>
        </authorList>
    </citation>
    <scope>NUCLEOTIDE SEQUENCE [LARGE SCALE GENOMIC DNA]</scope>
    <source>
        <strain evidence="3">DSM 22361</strain>
    </source>
</reference>
<dbReference type="EMBL" id="FNUT01000010">
    <property type="protein sequence ID" value="SEG59469.1"/>
    <property type="molecule type" value="Genomic_DNA"/>
</dbReference>
<dbReference type="InterPro" id="IPR016181">
    <property type="entry name" value="Acyl_CoA_acyltransferase"/>
</dbReference>
<proteinExistence type="predicted"/>
<sequence>MRTEEPQDFPEIRKLLIEAFADEIHSDHSEQDLVERLRASQGYVPELALVALIDAELVGYILLTKIEIQGVDAVHEAQAMAPVAVRPKFQNLGIGGRLIEEAHRRAKTLGFQAIVLLGHAQYYPRFGYRQASAYGIRLPFDVPDENAMVKELVPGALHGIAGEVIYPKEFFG</sequence>
<dbReference type="Pfam" id="PF00583">
    <property type="entry name" value="Acetyltransf_1"/>
    <property type="match status" value="1"/>
</dbReference>